<dbReference type="PANTHER" id="PTHR31573">
    <property type="entry name" value="ALPHA-KETOGLUTARATE-DEPENDENT DIOXYGENASE ALKB HOMOLOG 2"/>
    <property type="match status" value="1"/>
</dbReference>
<dbReference type="SUPFAM" id="SSF51197">
    <property type="entry name" value="Clavaminate synthase-like"/>
    <property type="match status" value="1"/>
</dbReference>
<evidence type="ECO:0000313" key="3">
    <source>
        <dbReference type="EMBL" id="RYO70394.1"/>
    </source>
</evidence>
<evidence type="ECO:0000256" key="1">
    <source>
        <dbReference type="SAM" id="MobiDB-lite"/>
    </source>
</evidence>
<dbReference type="EMBL" id="PEJP01000010">
    <property type="protein sequence ID" value="RYO70394.1"/>
    <property type="molecule type" value="Genomic_DNA"/>
</dbReference>
<organism evidence="3 4">
    <name type="scientific">Alternaria arborescens</name>
    <dbReference type="NCBI Taxonomy" id="156630"/>
    <lineage>
        <taxon>Eukaryota</taxon>
        <taxon>Fungi</taxon>
        <taxon>Dikarya</taxon>
        <taxon>Ascomycota</taxon>
        <taxon>Pezizomycotina</taxon>
        <taxon>Dothideomycetes</taxon>
        <taxon>Pleosporomycetidae</taxon>
        <taxon>Pleosporales</taxon>
        <taxon>Pleosporineae</taxon>
        <taxon>Pleosporaceae</taxon>
        <taxon>Alternaria</taxon>
        <taxon>Alternaria sect. Alternaria</taxon>
    </lineage>
</organism>
<feature type="region of interest" description="Disordered" evidence="1">
    <location>
        <begin position="138"/>
        <end position="257"/>
    </location>
</feature>
<dbReference type="InterPro" id="IPR032852">
    <property type="entry name" value="ALKBH2"/>
</dbReference>
<keyword evidence="4" id="KW-1185">Reference proteome</keyword>
<evidence type="ECO:0000313" key="4">
    <source>
        <dbReference type="Proteomes" id="UP000293823"/>
    </source>
</evidence>
<feature type="compositionally biased region" description="Low complexity" evidence="1">
    <location>
        <begin position="159"/>
        <end position="171"/>
    </location>
</feature>
<gene>
    <name evidence="3" type="ORF">AA0113_g3184</name>
</gene>
<feature type="compositionally biased region" description="Polar residues" evidence="1">
    <location>
        <begin position="200"/>
        <end position="223"/>
    </location>
</feature>
<dbReference type="Gene3D" id="2.60.120.590">
    <property type="entry name" value="Alpha-ketoglutarate-dependent dioxygenase AlkB-like"/>
    <property type="match status" value="1"/>
</dbReference>
<name>A0A4Q4SID4_9PLEO</name>
<feature type="compositionally biased region" description="Basic and acidic residues" evidence="1">
    <location>
        <begin position="224"/>
        <end position="235"/>
    </location>
</feature>
<dbReference type="Pfam" id="PF13532">
    <property type="entry name" value="2OG-FeII_Oxy_2"/>
    <property type="match status" value="1"/>
</dbReference>
<dbReference type="Gene3D" id="2.30.280.10">
    <property type="entry name" value="SRA-YDG"/>
    <property type="match status" value="1"/>
</dbReference>
<proteinExistence type="predicted"/>
<dbReference type="Proteomes" id="UP000293823">
    <property type="component" value="Unassembled WGS sequence"/>
</dbReference>
<feature type="region of interest" description="Disordered" evidence="1">
    <location>
        <begin position="26"/>
        <end position="64"/>
    </location>
</feature>
<dbReference type="GO" id="GO:0035516">
    <property type="term" value="F:broad specificity oxidative DNA demethylase activity"/>
    <property type="evidence" value="ECO:0007669"/>
    <property type="project" value="TreeGrafter"/>
</dbReference>
<evidence type="ECO:0000259" key="2">
    <source>
        <dbReference type="Pfam" id="PF13532"/>
    </source>
</evidence>
<dbReference type="PANTHER" id="PTHR31573:SF4">
    <property type="entry name" value="FE2OG DIOXYGENASE DOMAIN-CONTAINING PROTEIN"/>
    <property type="match status" value="1"/>
</dbReference>
<dbReference type="GO" id="GO:0006307">
    <property type="term" value="P:DNA alkylation repair"/>
    <property type="evidence" value="ECO:0007669"/>
    <property type="project" value="TreeGrafter"/>
</dbReference>
<dbReference type="InterPro" id="IPR036987">
    <property type="entry name" value="SRA-YDG_sf"/>
</dbReference>
<dbReference type="AlphaFoldDB" id="A0A4Q4SID4"/>
<comment type="caution">
    <text evidence="3">The sequence shown here is derived from an EMBL/GenBank/DDBJ whole genome shotgun (WGS) entry which is preliminary data.</text>
</comment>
<protein>
    <recommendedName>
        <fullName evidence="2">Alpha-ketoglutarate-dependent dioxygenase AlkB-like domain-containing protein</fullName>
    </recommendedName>
</protein>
<dbReference type="InterPro" id="IPR037151">
    <property type="entry name" value="AlkB-like_sf"/>
</dbReference>
<feature type="compositionally biased region" description="Polar residues" evidence="1">
    <location>
        <begin position="142"/>
        <end position="151"/>
    </location>
</feature>
<sequence length="938" mass="105324">MASSKRKFDDGDSDWEVTQVVKPSKFTAQTAATELQEDRGNYESMASQRPTRERKRPERFADQLYQPVSKKKETLKRVTKLLIKPPSKRSLATKNSTSRRSWVEPHAVTDTIVNIVDDSPGLPGRLSKIVRLKIPLPGSTLAIPTNQPRQQYSDESESELSSPPASLPSSPVFSYKNIQNSPPLDRRGPCAQRTPEPVPASSQDVATPSTAPENPLTNQATVSQHREPKTPEESIRGTPAFVHHTQTQSSPRSPEIHDRFTYLTPDSAFYRDANTVYSKLDVELENELSGPVVEEQVHAPDTDYLCDITERLLVQQNKGPNKPEPHGQPDVWADGRQELCETLHYYRAYQSACYSTGGFARGFMFDKVAHNRDYTDSNVVLSRAGGGLMKDIDSGEMKSKRDQSEDSAALGLRNCMIHRNPVVIITGVDNPNIPSKPPHQYCVLGYFKPTHVWAEKSGDSKIVRYRFEKLNTKKESWWRAKDAQEVIELGSLPSPVEKPGRSMSAQEPKEASLVYDPRFLKQKTPWHNDDHDYPLASNAAELSRHAVPGENTSVAFWSGMVCPDCGRCTSRLNWTNWECSNTACRYTRTPPHTLIPAISLRDPLWPITSSYTLSRDTMSLMLKLKVSFEHGYRINRYEIPGVDGFITHMVANKTVLEEDGGPDAMFEELQQTDIGLQRRSMPNGQLKGPNYCRHFAVNYGMPYKFIAATASRPFDGAARPIASTRSRLDWAAKLLLTEENGKSMDKVRQEWQEKEFNEVLALGYFEEQKINYHDDGEFGLGPTIATLSLGAPGTMRIRMKARHYHGVSSVASLYDDAAPIPWCQQYEARLALQPALDLLKRSDTKAWNARRKQIPKQLGLTHRGTARDVLTMQLGHGDIVVMHGADVQKYYEHAVEHAGKLRFALTCRYIDPESLKPEDQPKYVVGPGAEGYDGSGLI</sequence>
<reference evidence="4" key="1">
    <citation type="journal article" date="2019" name="bioRxiv">
        <title>Genomics, evolutionary history and diagnostics of the Alternaria alternata species group including apple and Asian pear pathotypes.</title>
        <authorList>
            <person name="Armitage A.D."/>
            <person name="Cockerton H.M."/>
            <person name="Sreenivasaprasad S."/>
            <person name="Woodhall J.W."/>
            <person name="Lane C.R."/>
            <person name="Harrison R.J."/>
            <person name="Clarkson J.P."/>
        </authorList>
    </citation>
    <scope>NUCLEOTIDE SEQUENCE [LARGE SCALE GENOMIC DNA]</scope>
    <source>
        <strain evidence="4">RGR 97.0016</strain>
    </source>
</reference>
<dbReference type="InterPro" id="IPR027450">
    <property type="entry name" value="AlkB-like"/>
</dbReference>
<feature type="domain" description="Alpha-ketoglutarate-dependent dioxygenase AlkB-like" evidence="2">
    <location>
        <begin position="742"/>
        <end position="900"/>
    </location>
</feature>
<dbReference type="OrthoDB" id="2163491at2759"/>
<accession>A0A4Q4SID4</accession>
<dbReference type="GO" id="GO:0051747">
    <property type="term" value="F:cytosine C-5 DNA demethylase activity"/>
    <property type="evidence" value="ECO:0007669"/>
    <property type="project" value="TreeGrafter"/>
</dbReference>
<dbReference type="GO" id="GO:0008198">
    <property type="term" value="F:ferrous iron binding"/>
    <property type="evidence" value="ECO:0007669"/>
    <property type="project" value="TreeGrafter"/>
</dbReference>